<protein>
    <submittedName>
        <fullName evidence="2">Uncharacterized protein</fullName>
    </submittedName>
</protein>
<keyword evidence="1" id="KW-0472">Membrane</keyword>
<reference evidence="2 3" key="1">
    <citation type="submission" date="2018-08" db="EMBL/GenBank/DDBJ databases">
        <title>Sequencing the genomes of 1000 actinobacteria strains.</title>
        <authorList>
            <person name="Klenk H.-P."/>
        </authorList>
    </citation>
    <scope>NUCLEOTIDE SEQUENCE [LARGE SCALE GENOMIC DNA]</scope>
    <source>
        <strain evidence="2 3">DSM 22891</strain>
    </source>
</reference>
<keyword evidence="1" id="KW-1133">Transmembrane helix</keyword>
<accession>A0A3D9V219</accession>
<keyword evidence="1" id="KW-0812">Transmembrane</keyword>
<feature type="transmembrane region" description="Helical" evidence="1">
    <location>
        <begin position="41"/>
        <end position="59"/>
    </location>
</feature>
<name>A0A3D9V219_THECX</name>
<dbReference type="AlphaFoldDB" id="A0A3D9V219"/>
<gene>
    <name evidence="2" type="ORF">DFJ64_1224</name>
</gene>
<evidence type="ECO:0000313" key="3">
    <source>
        <dbReference type="Proteomes" id="UP000256485"/>
    </source>
</evidence>
<feature type="transmembrane region" description="Helical" evidence="1">
    <location>
        <begin position="12"/>
        <end position="35"/>
    </location>
</feature>
<organism evidence="2 3">
    <name type="scientific">Thermasporomyces composti</name>
    <dbReference type="NCBI Taxonomy" id="696763"/>
    <lineage>
        <taxon>Bacteria</taxon>
        <taxon>Bacillati</taxon>
        <taxon>Actinomycetota</taxon>
        <taxon>Actinomycetes</taxon>
        <taxon>Propionibacteriales</taxon>
        <taxon>Nocardioidaceae</taxon>
        <taxon>Thermasporomyces</taxon>
    </lineage>
</organism>
<proteinExistence type="predicted"/>
<evidence type="ECO:0000256" key="1">
    <source>
        <dbReference type="SAM" id="Phobius"/>
    </source>
</evidence>
<sequence>MRLSTLRPFVGPTLRTLAVAAGTAAVLSLVATGLFRWSVPYPLILALVLAVLLGARIASGVRAPARLASPVREDVEGPRYGVPDRPFADVRRWEQLLELVHGDGEYFRRSVLPAIGDLVDERLRTAHGITRASDPERARDILGHRVWTFLETGVVPTRVRASRRAGSGQRIGVGGDRPPSPAELAALVGEIERRIGQRRRHLEEDVWKPRP</sequence>
<dbReference type="Proteomes" id="UP000256485">
    <property type="component" value="Unassembled WGS sequence"/>
</dbReference>
<keyword evidence="3" id="KW-1185">Reference proteome</keyword>
<evidence type="ECO:0000313" key="2">
    <source>
        <dbReference type="EMBL" id="REF35832.1"/>
    </source>
</evidence>
<dbReference type="EMBL" id="QTUC01000001">
    <property type="protein sequence ID" value="REF35832.1"/>
    <property type="molecule type" value="Genomic_DNA"/>
</dbReference>
<comment type="caution">
    <text evidence="2">The sequence shown here is derived from an EMBL/GenBank/DDBJ whole genome shotgun (WGS) entry which is preliminary data.</text>
</comment>